<dbReference type="OrthoDB" id="3266199at2759"/>
<dbReference type="STRING" id="1353952.A0A165HWQ8"/>
<feature type="domain" description="BTB" evidence="2">
    <location>
        <begin position="23"/>
        <end position="87"/>
    </location>
</feature>
<evidence type="ECO:0000313" key="4">
    <source>
        <dbReference type="Proteomes" id="UP000076842"/>
    </source>
</evidence>
<organism evidence="3 4">
    <name type="scientific">Calocera cornea HHB12733</name>
    <dbReference type="NCBI Taxonomy" id="1353952"/>
    <lineage>
        <taxon>Eukaryota</taxon>
        <taxon>Fungi</taxon>
        <taxon>Dikarya</taxon>
        <taxon>Basidiomycota</taxon>
        <taxon>Agaricomycotina</taxon>
        <taxon>Dacrymycetes</taxon>
        <taxon>Dacrymycetales</taxon>
        <taxon>Dacrymycetaceae</taxon>
        <taxon>Calocera</taxon>
    </lineage>
</organism>
<dbReference type="PANTHER" id="PTHR47274">
    <property type="entry name" value="BTB/POZ DOMAIN CONTAINING PROTEIN, EXPRESSED-RELATED"/>
    <property type="match status" value="1"/>
</dbReference>
<dbReference type="AlphaFoldDB" id="A0A165HWQ8"/>
<name>A0A165HWQ8_9BASI</name>
<keyword evidence="4" id="KW-1185">Reference proteome</keyword>
<dbReference type="Proteomes" id="UP000076842">
    <property type="component" value="Unassembled WGS sequence"/>
</dbReference>
<accession>A0A165HWQ8</accession>
<proteinExistence type="predicted"/>
<dbReference type="PROSITE" id="PS50097">
    <property type="entry name" value="BTB"/>
    <property type="match status" value="1"/>
</dbReference>
<dbReference type="SUPFAM" id="SSF54695">
    <property type="entry name" value="POZ domain"/>
    <property type="match status" value="1"/>
</dbReference>
<dbReference type="InterPro" id="IPR011333">
    <property type="entry name" value="SKP1/BTB/POZ_sf"/>
</dbReference>
<dbReference type="EMBL" id="KV423936">
    <property type="protein sequence ID" value="KZT59847.1"/>
    <property type="molecule type" value="Genomic_DNA"/>
</dbReference>
<evidence type="ECO:0000259" key="2">
    <source>
        <dbReference type="PROSITE" id="PS50097"/>
    </source>
</evidence>
<comment type="function">
    <text evidence="1">May act as a substrate-specific adapter of an E3 ubiquitin-protein ligase complex (CUL3-RBX1-BTB) which mediates the ubiquitination and subsequent proteasomal degradation of target proteins.</text>
</comment>
<dbReference type="InParanoid" id="A0A165HWQ8"/>
<sequence>MSETADQGDRIVFTPPASIKASPDIAIKSSDGDILHAHKAYLAMASSVFDHMFSLDGTSIAPSSEELPIIELSECTEILKALLSFIYPETSARLDSFKTFRQTLLAADKYELHGAVTSLHGYLTWPPFLKSNPLGVYAISSALKLDVERDNALKTLVTLEEKQLLTEDMDGIPAASIVEVLEARRVKRDVAMEAINRETWRLPRCEKCKAQPWWVSAWAHAVQRELREKPIIGRSFSYSSLEITRIEGPYCPCNDKHTWSPLHFQAFRDSIMDIWGDYDKHAC</sequence>
<dbReference type="Gene3D" id="3.30.710.10">
    <property type="entry name" value="Potassium Channel Kv1.1, Chain A"/>
    <property type="match status" value="1"/>
</dbReference>
<dbReference type="CDD" id="cd18186">
    <property type="entry name" value="BTB_POZ_ZBTB_KLHL-like"/>
    <property type="match status" value="1"/>
</dbReference>
<evidence type="ECO:0000256" key="1">
    <source>
        <dbReference type="ARBA" id="ARBA00002668"/>
    </source>
</evidence>
<reference evidence="3 4" key="1">
    <citation type="journal article" date="2016" name="Mol. Biol. Evol.">
        <title>Comparative Genomics of Early-Diverging Mushroom-Forming Fungi Provides Insights into the Origins of Lignocellulose Decay Capabilities.</title>
        <authorList>
            <person name="Nagy L.G."/>
            <person name="Riley R."/>
            <person name="Tritt A."/>
            <person name="Adam C."/>
            <person name="Daum C."/>
            <person name="Floudas D."/>
            <person name="Sun H."/>
            <person name="Yadav J.S."/>
            <person name="Pangilinan J."/>
            <person name="Larsson K.H."/>
            <person name="Matsuura K."/>
            <person name="Barry K."/>
            <person name="Labutti K."/>
            <person name="Kuo R."/>
            <person name="Ohm R.A."/>
            <person name="Bhattacharya S.S."/>
            <person name="Shirouzu T."/>
            <person name="Yoshinaga Y."/>
            <person name="Martin F.M."/>
            <person name="Grigoriev I.V."/>
            <person name="Hibbett D.S."/>
        </authorList>
    </citation>
    <scope>NUCLEOTIDE SEQUENCE [LARGE SCALE GENOMIC DNA]</scope>
    <source>
        <strain evidence="3 4">HHB12733</strain>
    </source>
</reference>
<protein>
    <recommendedName>
        <fullName evidence="2">BTB domain-containing protein</fullName>
    </recommendedName>
</protein>
<dbReference type="SMART" id="SM00225">
    <property type="entry name" value="BTB"/>
    <property type="match status" value="1"/>
</dbReference>
<dbReference type="InterPro" id="IPR044784">
    <property type="entry name" value="At1g01640-like"/>
</dbReference>
<evidence type="ECO:0000313" key="3">
    <source>
        <dbReference type="EMBL" id="KZT59847.1"/>
    </source>
</evidence>
<gene>
    <name evidence="3" type="ORF">CALCODRAFT_493096</name>
</gene>
<dbReference type="Pfam" id="PF00651">
    <property type="entry name" value="BTB"/>
    <property type="match status" value="1"/>
</dbReference>
<dbReference type="InterPro" id="IPR000210">
    <property type="entry name" value="BTB/POZ_dom"/>
</dbReference>